<feature type="chain" id="PRO_5036414571" evidence="1">
    <location>
        <begin position="18"/>
        <end position="436"/>
    </location>
</feature>
<reference evidence="3" key="1">
    <citation type="submission" date="2021-02" db="EMBL/GenBank/DDBJ databases">
        <authorList>
            <person name="Nowell W R."/>
        </authorList>
    </citation>
    <scope>NUCLEOTIDE SEQUENCE</scope>
</reference>
<evidence type="ECO:0000256" key="1">
    <source>
        <dbReference type="SAM" id="SignalP"/>
    </source>
</evidence>
<keyword evidence="1" id="KW-0732">Signal</keyword>
<evidence type="ECO:0000313" key="2">
    <source>
        <dbReference type="EMBL" id="CAF0761249.1"/>
    </source>
</evidence>
<gene>
    <name evidence="3" type="ORF">JBS370_LOCUS561</name>
    <name evidence="2" type="ORF">ZHD862_LOCUS341</name>
</gene>
<dbReference type="PANTHER" id="PTHR38075:SF1">
    <property type="entry name" value="DUF4139 DOMAIN-CONTAINING PROTEIN"/>
    <property type="match status" value="1"/>
</dbReference>
<dbReference type="EMBL" id="CAJNOT010000005">
    <property type="protein sequence ID" value="CAF0761249.1"/>
    <property type="molecule type" value="Genomic_DNA"/>
</dbReference>
<dbReference type="PANTHER" id="PTHR38075">
    <property type="entry name" value="DUF4139 DOMAIN-CONTAINING PROTEIN"/>
    <property type="match status" value="1"/>
</dbReference>
<name>A0A818J3J8_9BILA</name>
<accession>A0A818J3J8</accession>
<sequence>MLFQICLIILFLTTICALQLNFYTSVGQVRQEISVQDGYFQTYFSDQEYNAIVPGTIDFPGQKIIEQDLYNSNEELRNTDIYIRLNKYENNQALKAKLIDPYSLLIKYNSSRYIYVSRDQIEFNTDPLMDGMILSVRLDNPTITKTNMTYLTRGLWWTPRYEVSVIDDQSATLRALADINNEHKRIYEITKSQLITGSVPLTSTSIRAPASMDTQRVEYMAGAMSDTSSSISFTADSTNFGSYSYNITREFYLLPKSIKTFPFLSVMISFNYTLETTIYLSTGTNSGLFQRTFIIRPSEFLPAGTITFYLVTTGITLGQSRLIDTPKQSEQKISLGNDPDVKFNIISVITATRQTPTYGQDLNVNVTISNRKDKQIVSVKLTINSGYSNITLIIRNRSSSNIKINQDSNNKSILIIRAIIKANQSEICAFSLKQSN</sequence>
<organism evidence="3 4">
    <name type="scientific">Rotaria sordida</name>
    <dbReference type="NCBI Taxonomy" id="392033"/>
    <lineage>
        <taxon>Eukaryota</taxon>
        <taxon>Metazoa</taxon>
        <taxon>Spiralia</taxon>
        <taxon>Gnathifera</taxon>
        <taxon>Rotifera</taxon>
        <taxon>Eurotatoria</taxon>
        <taxon>Bdelloidea</taxon>
        <taxon>Philodinida</taxon>
        <taxon>Philodinidae</taxon>
        <taxon>Rotaria</taxon>
    </lineage>
</organism>
<comment type="caution">
    <text evidence="3">The sequence shown here is derived from an EMBL/GenBank/DDBJ whole genome shotgun (WGS) entry which is preliminary data.</text>
</comment>
<evidence type="ECO:0000313" key="3">
    <source>
        <dbReference type="EMBL" id="CAF3535005.1"/>
    </source>
</evidence>
<dbReference type="EMBL" id="CAJOBD010000015">
    <property type="protein sequence ID" value="CAF3535005.1"/>
    <property type="molecule type" value="Genomic_DNA"/>
</dbReference>
<feature type="signal peptide" evidence="1">
    <location>
        <begin position="1"/>
        <end position="17"/>
    </location>
</feature>
<dbReference type="Proteomes" id="UP000663836">
    <property type="component" value="Unassembled WGS sequence"/>
</dbReference>
<protein>
    <submittedName>
        <fullName evidence="3">Uncharacterized protein</fullName>
    </submittedName>
</protein>
<dbReference type="AlphaFoldDB" id="A0A818J3J8"/>
<evidence type="ECO:0000313" key="4">
    <source>
        <dbReference type="Proteomes" id="UP000663836"/>
    </source>
</evidence>
<dbReference type="Proteomes" id="UP000663864">
    <property type="component" value="Unassembled WGS sequence"/>
</dbReference>
<proteinExistence type="predicted"/>